<dbReference type="AlphaFoldDB" id="A0A9D1SRJ8"/>
<dbReference type="Proteomes" id="UP000886748">
    <property type="component" value="Unassembled WGS sequence"/>
</dbReference>
<evidence type="ECO:0000313" key="3">
    <source>
        <dbReference type="Proteomes" id="UP000886748"/>
    </source>
</evidence>
<organism evidence="2 3">
    <name type="scientific">Candidatus Limenecus avicola</name>
    <dbReference type="NCBI Taxonomy" id="2840847"/>
    <lineage>
        <taxon>Bacteria</taxon>
        <taxon>Bacillati</taxon>
        <taxon>Bacillota</taxon>
        <taxon>Clostridia</taxon>
        <taxon>Eubacteriales</taxon>
        <taxon>Clostridiaceae</taxon>
        <taxon>Clostridiaceae incertae sedis</taxon>
        <taxon>Candidatus Limenecus</taxon>
    </lineage>
</organism>
<accession>A0A9D1SRJ8</accession>
<reference evidence="2" key="1">
    <citation type="submission" date="2020-10" db="EMBL/GenBank/DDBJ databases">
        <authorList>
            <person name="Gilroy R."/>
        </authorList>
    </citation>
    <scope>NUCLEOTIDE SEQUENCE</scope>
    <source>
        <strain evidence="2">CHK154-7741</strain>
    </source>
</reference>
<dbReference type="EMBL" id="DVOD01000060">
    <property type="protein sequence ID" value="HIU93128.1"/>
    <property type="molecule type" value="Genomic_DNA"/>
</dbReference>
<name>A0A9D1SRJ8_9CLOT</name>
<reference evidence="2" key="2">
    <citation type="journal article" date="2021" name="PeerJ">
        <title>Extensive microbial diversity within the chicken gut microbiome revealed by metagenomics and culture.</title>
        <authorList>
            <person name="Gilroy R."/>
            <person name="Ravi A."/>
            <person name="Getino M."/>
            <person name="Pursley I."/>
            <person name="Horton D.L."/>
            <person name="Alikhan N.F."/>
            <person name="Baker D."/>
            <person name="Gharbi K."/>
            <person name="Hall N."/>
            <person name="Watson M."/>
            <person name="Adriaenssens E.M."/>
            <person name="Foster-Nyarko E."/>
            <person name="Jarju S."/>
            <person name="Secka A."/>
            <person name="Antonio M."/>
            <person name="Oren A."/>
            <person name="Chaudhuri R.R."/>
            <person name="La Ragione R."/>
            <person name="Hildebrand F."/>
            <person name="Pallen M.J."/>
        </authorList>
    </citation>
    <scope>NUCLEOTIDE SEQUENCE</scope>
    <source>
        <strain evidence="2">CHK154-7741</strain>
    </source>
</reference>
<feature type="coiled-coil region" evidence="1">
    <location>
        <begin position="3"/>
        <end position="30"/>
    </location>
</feature>
<protein>
    <submittedName>
        <fullName evidence="2">Uncharacterized protein</fullName>
    </submittedName>
</protein>
<proteinExistence type="predicted"/>
<keyword evidence="1" id="KW-0175">Coiled coil</keyword>
<gene>
    <name evidence="2" type="ORF">IAD26_08355</name>
</gene>
<comment type="caution">
    <text evidence="2">The sequence shown here is derived from an EMBL/GenBank/DDBJ whole genome shotgun (WGS) entry which is preliminary data.</text>
</comment>
<sequence>MKLQELEQKYEELGKEIEKLKNQKKGKRWKPDCGEEFYFIGLFGSVCKFSWNNCHEYNYLYSQGNCFQTKEEAKEQSENLKTKAELRALAEELNGDEVIDWSNAEQYKYCIDYLDAEGCLSFNRSTVYKLQGVIYCLVSNFRVKAIERIGEERLIKMIKSGV</sequence>
<evidence type="ECO:0000256" key="1">
    <source>
        <dbReference type="SAM" id="Coils"/>
    </source>
</evidence>
<evidence type="ECO:0000313" key="2">
    <source>
        <dbReference type="EMBL" id="HIU93128.1"/>
    </source>
</evidence>